<feature type="non-terminal residue" evidence="1">
    <location>
        <position position="1"/>
    </location>
</feature>
<keyword evidence="2" id="KW-1185">Reference proteome</keyword>
<name>A0ACA9MMQ7_9GLOM</name>
<accession>A0ACA9MMQ7</accession>
<evidence type="ECO:0000313" key="1">
    <source>
        <dbReference type="EMBL" id="CAG8602124.1"/>
    </source>
</evidence>
<protein>
    <submittedName>
        <fullName evidence="1">11129_t:CDS:1</fullName>
    </submittedName>
</protein>
<gene>
    <name evidence="1" type="ORF">SPELUC_LOCUS7166</name>
</gene>
<sequence>GSGVVEFWKNLLDARIIFPIPQDFEDAELNALDSYSTIKDNQICLNKSGIIDSDGMLYENGECTSVRLPSILIDNFGKMLCLPDGVFFLRDEDNGSKLLIRPCYLQLCELIENDRGKGGPASAGCAITGTPGIGKTYFGLYLLFYIRYKYPNAIIVWQCNEKICYQFSPDSNVQKGDIYKFDMTLNNRNNFLLVDAQALTFKYKAYMILFTSPKRERFNDALKWTGFSEYFMPIWDQKEIKTLWDLQYKNKKNKNGEEFTYELFDELLGKWGPIPRSVLSKWDNKTYQNKFNKLIESSDLETFSGRLIHLDVTSNFTKVVYRFASPKVANLMIEKYLIAKRTDVRNLITSSNDPITAVFRGNLFEDYAHLELQRGGMFRVRCLNDNSGVTEINIKNLEYKSFSTPNNASKECYNRPNSKTFKSIDSFSLDDKTLNLYQITISNNHGIKIVQIKVLEDLLTWINDADNTNLYFVVPSNIFETFPLQKYKTIKDKDSKTIPTWINKKITQYALEINLDISNKSAKKRSSDAMSGDYKNEETNEDVKKRKLEKSDAMLRDDEIGETSGSNVISGQRNLKRSSNVIDNESEDASKSEVVKKRKMRKTDAIVEDESGKASKKRKNKKDVKKRNKK</sequence>
<dbReference type="EMBL" id="CAJVPW010009187">
    <property type="protein sequence ID" value="CAG8602124.1"/>
    <property type="molecule type" value="Genomic_DNA"/>
</dbReference>
<comment type="caution">
    <text evidence="1">The sequence shown here is derived from an EMBL/GenBank/DDBJ whole genome shotgun (WGS) entry which is preliminary data.</text>
</comment>
<reference evidence="1" key="1">
    <citation type="submission" date="2021-06" db="EMBL/GenBank/DDBJ databases">
        <authorList>
            <person name="Kallberg Y."/>
            <person name="Tangrot J."/>
            <person name="Rosling A."/>
        </authorList>
    </citation>
    <scope>NUCLEOTIDE SEQUENCE</scope>
    <source>
        <strain evidence="1">28 12/20/2015</strain>
    </source>
</reference>
<dbReference type="Proteomes" id="UP000789366">
    <property type="component" value="Unassembled WGS sequence"/>
</dbReference>
<proteinExistence type="predicted"/>
<evidence type="ECO:0000313" key="2">
    <source>
        <dbReference type="Proteomes" id="UP000789366"/>
    </source>
</evidence>
<organism evidence="1 2">
    <name type="scientific">Cetraspora pellucida</name>
    <dbReference type="NCBI Taxonomy" id="1433469"/>
    <lineage>
        <taxon>Eukaryota</taxon>
        <taxon>Fungi</taxon>
        <taxon>Fungi incertae sedis</taxon>
        <taxon>Mucoromycota</taxon>
        <taxon>Glomeromycotina</taxon>
        <taxon>Glomeromycetes</taxon>
        <taxon>Diversisporales</taxon>
        <taxon>Gigasporaceae</taxon>
        <taxon>Cetraspora</taxon>
    </lineage>
</organism>